<accession>A0ABU6RPB5</accession>
<comment type="caution">
    <text evidence="2">The sequence shown here is derived from an EMBL/GenBank/DDBJ whole genome shotgun (WGS) entry which is preliminary data.</text>
</comment>
<feature type="region of interest" description="Disordered" evidence="1">
    <location>
        <begin position="182"/>
        <end position="213"/>
    </location>
</feature>
<dbReference type="Proteomes" id="UP001341840">
    <property type="component" value="Unassembled WGS sequence"/>
</dbReference>
<feature type="compositionally biased region" description="Polar residues" evidence="1">
    <location>
        <begin position="194"/>
        <end position="204"/>
    </location>
</feature>
<name>A0ABU6RPB5_9FABA</name>
<reference evidence="2 3" key="1">
    <citation type="journal article" date="2023" name="Plants (Basel)">
        <title>Bridging the Gap: Combining Genomics and Transcriptomics Approaches to Understand Stylosanthes scabra, an Orphan Legume from the Brazilian Caatinga.</title>
        <authorList>
            <person name="Ferreira-Neto J.R.C."/>
            <person name="da Silva M.D."/>
            <person name="Binneck E."/>
            <person name="de Melo N.F."/>
            <person name="da Silva R.H."/>
            <person name="de Melo A.L.T.M."/>
            <person name="Pandolfi V."/>
            <person name="Bustamante F.O."/>
            <person name="Brasileiro-Vidal A.C."/>
            <person name="Benko-Iseppon A.M."/>
        </authorList>
    </citation>
    <scope>NUCLEOTIDE SEQUENCE [LARGE SCALE GENOMIC DNA]</scope>
    <source>
        <tissue evidence="2">Leaves</tissue>
    </source>
</reference>
<evidence type="ECO:0000256" key="1">
    <source>
        <dbReference type="SAM" id="MobiDB-lite"/>
    </source>
</evidence>
<evidence type="ECO:0000313" key="3">
    <source>
        <dbReference type="Proteomes" id="UP001341840"/>
    </source>
</evidence>
<sequence>MGDGGGTGSFLLNQCHRAKALVGKGQCCGVRLRHWAKVVPHHEAAILARVSASGSARGTDSCEILHNQAWGNFHFHSKHSTKISPLCFLLQFFYGSTFGGGFMEIRKVGYCYLQRKPNGRFVHLLVWLFNDEHVRVTFGCHRRLMPQHVMDFLVEVGRNPSGPPVAATPVRITEPPAPEIKAAMDNSESDDSDYATSIASSSDAQEGGECGADTRSARCPRYILSAPPPIPRVEDVPCFFQQLDLDEGACANPLKAEMGNDYNTDGGQRSESAIECVIGKQFKLQLRIIAFEGM</sequence>
<evidence type="ECO:0000313" key="2">
    <source>
        <dbReference type="EMBL" id="MED6125832.1"/>
    </source>
</evidence>
<dbReference type="EMBL" id="JASCZI010031062">
    <property type="protein sequence ID" value="MED6125832.1"/>
    <property type="molecule type" value="Genomic_DNA"/>
</dbReference>
<keyword evidence="3" id="KW-1185">Reference proteome</keyword>
<proteinExistence type="predicted"/>
<gene>
    <name evidence="2" type="ORF">PIB30_072320</name>
</gene>
<organism evidence="2 3">
    <name type="scientific">Stylosanthes scabra</name>
    <dbReference type="NCBI Taxonomy" id="79078"/>
    <lineage>
        <taxon>Eukaryota</taxon>
        <taxon>Viridiplantae</taxon>
        <taxon>Streptophyta</taxon>
        <taxon>Embryophyta</taxon>
        <taxon>Tracheophyta</taxon>
        <taxon>Spermatophyta</taxon>
        <taxon>Magnoliopsida</taxon>
        <taxon>eudicotyledons</taxon>
        <taxon>Gunneridae</taxon>
        <taxon>Pentapetalae</taxon>
        <taxon>rosids</taxon>
        <taxon>fabids</taxon>
        <taxon>Fabales</taxon>
        <taxon>Fabaceae</taxon>
        <taxon>Papilionoideae</taxon>
        <taxon>50 kb inversion clade</taxon>
        <taxon>dalbergioids sensu lato</taxon>
        <taxon>Dalbergieae</taxon>
        <taxon>Pterocarpus clade</taxon>
        <taxon>Stylosanthes</taxon>
    </lineage>
</organism>
<protein>
    <submittedName>
        <fullName evidence="2">Uncharacterized protein</fullName>
    </submittedName>
</protein>